<feature type="compositionally biased region" description="Polar residues" evidence="2">
    <location>
        <begin position="1"/>
        <end position="16"/>
    </location>
</feature>
<keyword evidence="1" id="KW-0175">Coiled coil</keyword>
<proteinExistence type="predicted"/>
<sequence length="297" mass="31954">MTLSASKPDGSSTTTRADVPEPETPVAGTEVNAHTSEFTWTAVSDATEYELQIAPTADFAEPFFDSSVGDTTTISVYDAIPENGSTCYWRVRAITDAGAGDWSGVANFVAARDTVVEQRTESTPQANTINSPAPTHPTKNAPVDGHAATFEWTTLPQMSRYEVEVAESDDFDTIIATVPVRSSNMLTLYAMLPEDGTPFAWRVRGVRQDGSLTDWSGPASFVAATDQDVIDYKAEEKRKAEARKEAEAMEKASTATERAEASAPVLTAQTSGTFAYTVAYLMILTFVATVYLISTAV</sequence>
<dbReference type="PROSITE" id="PS50853">
    <property type="entry name" value="FN3"/>
    <property type="match status" value="1"/>
</dbReference>
<evidence type="ECO:0000313" key="6">
    <source>
        <dbReference type="Proteomes" id="UP000220102"/>
    </source>
</evidence>
<keyword evidence="6" id="KW-1185">Reference proteome</keyword>
<dbReference type="EMBL" id="PDEQ01000004">
    <property type="protein sequence ID" value="PEN13584.1"/>
    <property type="molecule type" value="Genomic_DNA"/>
</dbReference>
<evidence type="ECO:0000256" key="1">
    <source>
        <dbReference type="SAM" id="Coils"/>
    </source>
</evidence>
<name>A0A2A8CYA6_9BACT</name>
<dbReference type="Proteomes" id="UP000220102">
    <property type="component" value="Unassembled WGS sequence"/>
</dbReference>
<comment type="caution">
    <text evidence="5">The sequence shown here is derived from an EMBL/GenBank/DDBJ whole genome shotgun (WGS) entry which is preliminary data.</text>
</comment>
<reference evidence="5 6" key="1">
    <citation type="submission" date="2017-10" db="EMBL/GenBank/DDBJ databases">
        <title>Draft genome of Longibacter Salinarum.</title>
        <authorList>
            <person name="Goh K.M."/>
            <person name="Shamsir M.S."/>
            <person name="Lim S.W."/>
        </authorList>
    </citation>
    <scope>NUCLEOTIDE SEQUENCE [LARGE SCALE GENOMIC DNA]</scope>
    <source>
        <strain evidence="5 6">KCTC 52045</strain>
    </source>
</reference>
<evidence type="ECO:0000313" key="5">
    <source>
        <dbReference type="EMBL" id="PEN13584.1"/>
    </source>
</evidence>
<feature type="coiled-coil region" evidence="1">
    <location>
        <begin position="232"/>
        <end position="259"/>
    </location>
</feature>
<dbReference type="InterPro" id="IPR003961">
    <property type="entry name" value="FN3_dom"/>
</dbReference>
<dbReference type="InterPro" id="IPR036116">
    <property type="entry name" value="FN3_sf"/>
</dbReference>
<protein>
    <recommendedName>
        <fullName evidence="4">Fibronectin type-III domain-containing protein</fullName>
    </recommendedName>
</protein>
<keyword evidence="3" id="KW-0812">Transmembrane</keyword>
<organism evidence="5 6">
    <name type="scientific">Longibacter salinarum</name>
    <dbReference type="NCBI Taxonomy" id="1850348"/>
    <lineage>
        <taxon>Bacteria</taxon>
        <taxon>Pseudomonadati</taxon>
        <taxon>Rhodothermota</taxon>
        <taxon>Rhodothermia</taxon>
        <taxon>Rhodothermales</taxon>
        <taxon>Salisaetaceae</taxon>
        <taxon>Longibacter</taxon>
    </lineage>
</organism>
<dbReference type="SUPFAM" id="SSF49265">
    <property type="entry name" value="Fibronectin type III"/>
    <property type="match status" value="1"/>
</dbReference>
<evidence type="ECO:0000259" key="4">
    <source>
        <dbReference type="PROSITE" id="PS50853"/>
    </source>
</evidence>
<evidence type="ECO:0000256" key="3">
    <source>
        <dbReference type="SAM" id="Phobius"/>
    </source>
</evidence>
<dbReference type="AlphaFoldDB" id="A0A2A8CYA6"/>
<dbReference type="RefSeq" id="WP_098075507.1">
    <property type="nucleotide sequence ID" value="NZ_PDEQ01000004.1"/>
</dbReference>
<keyword evidence="3" id="KW-1133">Transmembrane helix</keyword>
<feature type="transmembrane region" description="Helical" evidence="3">
    <location>
        <begin position="274"/>
        <end position="293"/>
    </location>
</feature>
<evidence type="ECO:0000256" key="2">
    <source>
        <dbReference type="SAM" id="MobiDB-lite"/>
    </source>
</evidence>
<accession>A0A2A8CYA6</accession>
<dbReference type="Gene3D" id="2.60.40.10">
    <property type="entry name" value="Immunoglobulins"/>
    <property type="match status" value="2"/>
</dbReference>
<dbReference type="InterPro" id="IPR013783">
    <property type="entry name" value="Ig-like_fold"/>
</dbReference>
<feature type="region of interest" description="Disordered" evidence="2">
    <location>
        <begin position="119"/>
        <end position="143"/>
    </location>
</feature>
<keyword evidence="3" id="KW-0472">Membrane</keyword>
<gene>
    <name evidence="5" type="ORF">CRI94_09765</name>
</gene>
<feature type="compositionally biased region" description="Polar residues" evidence="2">
    <location>
        <begin position="121"/>
        <end position="133"/>
    </location>
</feature>
<feature type="region of interest" description="Disordered" evidence="2">
    <location>
        <begin position="1"/>
        <end position="33"/>
    </location>
</feature>
<feature type="domain" description="Fibronectin type-III" evidence="4">
    <location>
        <begin position="21"/>
        <end position="113"/>
    </location>
</feature>
<dbReference type="OrthoDB" id="1121506at2"/>